<proteinExistence type="predicted"/>
<dbReference type="EMBL" id="AMGW01000003">
    <property type="protein sequence ID" value="EXJ60508.1"/>
    <property type="molecule type" value="Genomic_DNA"/>
</dbReference>
<sequence length="443" mass="49740">MSAPVAPRRPRGRPRKNPRPTLPGLVTYEFNTLADPCMTLRYNPGKKCLCTYKTTVKIGDSLCPYHGYYDDKSKTLSRTETASTPLTNKRKRDVYEKEEQDHGPQLSLGLAVADKPQVIRRVSPQTDAEERFNVGLCLIKEQAQQLLDDGSLLDRHPHASTSSQSGPLLKIDFLRAPLEARKLIYRYLLVPSSRSITFPSQQGGDTFSELNPELQTNILFTHPFIYNECRPILYGESTFVARSATDFFLPTGIQGLRPATARRIKHIAIVRIGTANECDITSHALASSLHSMVLQSPAFLGLRSVTLRFEVNRPVHLNLFTLQMYLNRHGVTADVRAMYKKAQVVKDAAAKVAFKALQKGSPFQGLCLVEESEHTTWGPGGVPSRTVDVNEVCLFRTREAGHTYEEEKQTLQGVITDMLLDEILYDVPGAVGRYWWFCRKCPT</sequence>
<comment type="caution">
    <text evidence="2">The sequence shown here is derived from an EMBL/GenBank/DDBJ whole genome shotgun (WGS) entry which is preliminary data.</text>
</comment>
<protein>
    <submittedName>
        <fullName evidence="2">Uncharacterized protein</fullName>
    </submittedName>
</protein>
<dbReference type="Proteomes" id="UP000019473">
    <property type="component" value="Unassembled WGS sequence"/>
</dbReference>
<accession>W9VXW6</accession>
<feature type="compositionally biased region" description="Basic residues" evidence="1">
    <location>
        <begin position="8"/>
        <end position="18"/>
    </location>
</feature>
<reference evidence="2 3" key="1">
    <citation type="submission" date="2013-03" db="EMBL/GenBank/DDBJ databases">
        <title>The Genome Sequence of Cladophialophora yegresii CBS 114405.</title>
        <authorList>
            <consortium name="The Broad Institute Genomics Platform"/>
            <person name="Cuomo C."/>
            <person name="de Hoog S."/>
            <person name="Gorbushina A."/>
            <person name="Walker B."/>
            <person name="Young S.K."/>
            <person name="Zeng Q."/>
            <person name="Gargeya S."/>
            <person name="Fitzgerald M."/>
            <person name="Haas B."/>
            <person name="Abouelleil A."/>
            <person name="Allen A.W."/>
            <person name="Alvarado L."/>
            <person name="Arachchi H.M."/>
            <person name="Berlin A.M."/>
            <person name="Chapman S.B."/>
            <person name="Gainer-Dewar J."/>
            <person name="Goldberg J."/>
            <person name="Griggs A."/>
            <person name="Gujja S."/>
            <person name="Hansen M."/>
            <person name="Howarth C."/>
            <person name="Imamovic A."/>
            <person name="Ireland A."/>
            <person name="Larimer J."/>
            <person name="McCowan C."/>
            <person name="Murphy C."/>
            <person name="Pearson M."/>
            <person name="Poon T.W."/>
            <person name="Priest M."/>
            <person name="Roberts A."/>
            <person name="Saif S."/>
            <person name="Shea T."/>
            <person name="Sisk P."/>
            <person name="Sykes S."/>
            <person name="Wortman J."/>
            <person name="Nusbaum C."/>
            <person name="Birren B."/>
        </authorList>
    </citation>
    <scope>NUCLEOTIDE SEQUENCE [LARGE SCALE GENOMIC DNA]</scope>
    <source>
        <strain evidence="2 3">CBS 114405</strain>
    </source>
</reference>
<evidence type="ECO:0000313" key="3">
    <source>
        <dbReference type="Proteomes" id="UP000019473"/>
    </source>
</evidence>
<dbReference type="RefSeq" id="XP_007756861.1">
    <property type="nucleotide sequence ID" value="XM_007758671.1"/>
</dbReference>
<feature type="region of interest" description="Disordered" evidence="1">
    <location>
        <begin position="76"/>
        <end position="101"/>
    </location>
</feature>
<keyword evidence="3" id="KW-1185">Reference proteome</keyword>
<dbReference type="HOGENOM" id="CLU_616775_0_0_1"/>
<dbReference type="OrthoDB" id="2951834at2759"/>
<dbReference type="VEuPathDB" id="FungiDB:A1O7_04661"/>
<feature type="compositionally biased region" description="Polar residues" evidence="1">
    <location>
        <begin position="76"/>
        <end position="87"/>
    </location>
</feature>
<organism evidence="2 3">
    <name type="scientific">Cladophialophora yegresii CBS 114405</name>
    <dbReference type="NCBI Taxonomy" id="1182544"/>
    <lineage>
        <taxon>Eukaryota</taxon>
        <taxon>Fungi</taxon>
        <taxon>Dikarya</taxon>
        <taxon>Ascomycota</taxon>
        <taxon>Pezizomycotina</taxon>
        <taxon>Eurotiomycetes</taxon>
        <taxon>Chaetothyriomycetidae</taxon>
        <taxon>Chaetothyriales</taxon>
        <taxon>Herpotrichiellaceae</taxon>
        <taxon>Cladophialophora</taxon>
    </lineage>
</organism>
<dbReference type="GeneID" id="19179246"/>
<dbReference type="AlphaFoldDB" id="W9VXW6"/>
<feature type="region of interest" description="Disordered" evidence="1">
    <location>
        <begin position="1"/>
        <end position="23"/>
    </location>
</feature>
<gene>
    <name evidence="2" type="ORF">A1O7_04661</name>
</gene>
<evidence type="ECO:0000313" key="2">
    <source>
        <dbReference type="EMBL" id="EXJ60508.1"/>
    </source>
</evidence>
<evidence type="ECO:0000256" key="1">
    <source>
        <dbReference type="SAM" id="MobiDB-lite"/>
    </source>
</evidence>
<name>W9VXW6_9EURO</name>